<dbReference type="InterPro" id="IPR017475">
    <property type="entry name" value="EPS_sugar_tfrase"/>
</dbReference>
<dbReference type="NCBIfam" id="TIGR03025">
    <property type="entry name" value="EPS_sugtrans"/>
    <property type="match status" value="1"/>
</dbReference>
<evidence type="ECO:0000259" key="8">
    <source>
        <dbReference type="Pfam" id="PF02397"/>
    </source>
</evidence>
<evidence type="ECO:0000256" key="3">
    <source>
        <dbReference type="ARBA" id="ARBA00022679"/>
    </source>
</evidence>
<comment type="similarity">
    <text evidence="2">Belongs to the bacterial sugar transferase family.</text>
</comment>
<keyword evidence="5 7" id="KW-1133">Transmembrane helix</keyword>
<sequence length="233" mass="26862">MALSPLRKESEMTIDSHLSIAQRVQAKTRSTKRTYLMIKRMMDLVGAACGILFLSPLLLVITLLIKLENPKAPVFFYQTRVGINEKKFRMYKFRSMVPNAEDLLKDLLHKNEIEGAMFKMKHDPRITPVGRFIRRTSIDELPQLWNVVRGEMSLVGPRPPLPREVAEYSSYDKLRLRVKPGCTGLWQVSGRNELSFKEMVELDLEYIEKRNLLFDLQIIAKTAKAMVGSDDAY</sequence>
<accession>A0ABQ6NV08</accession>
<keyword evidence="4 7" id="KW-0812">Transmembrane</keyword>
<evidence type="ECO:0000256" key="4">
    <source>
        <dbReference type="ARBA" id="ARBA00022692"/>
    </source>
</evidence>
<dbReference type="PANTHER" id="PTHR30576:SF10">
    <property type="entry name" value="SLL5057 PROTEIN"/>
    <property type="match status" value="1"/>
</dbReference>
<dbReference type="EMBL" id="BTCL01000028">
    <property type="protein sequence ID" value="GMK48349.1"/>
    <property type="molecule type" value="Genomic_DNA"/>
</dbReference>
<evidence type="ECO:0000256" key="2">
    <source>
        <dbReference type="ARBA" id="ARBA00006464"/>
    </source>
</evidence>
<evidence type="ECO:0000256" key="5">
    <source>
        <dbReference type="ARBA" id="ARBA00022989"/>
    </source>
</evidence>
<keyword evidence="6 7" id="KW-0472">Membrane</keyword>
<evidence type="ECO:0000313" key="9">
    <source>
        <dbReference type="EMBL" id="GMK48349.1"/>
    </source>
</evidence>
<evidence type="ECO:0000256" key="6">
    <source>
        <dbReference type="ARBA" id="ARBA00023136"/>
    </source>
</evidence>
<name>A0ABQ6NV08_9BACL</name>
<evidence type="ECO:0000313" key="10">
    <source>
        <dbReference type="Proteomes" id="UP001285921"/>
    </source>
</evidence>
<dbReference type="RefSeq" id="WP_317982024.1">
    <property type="nucleotide sequence ID" value="NZ_BTCL01000028.1"/>
</dbReference>
<proteinExistence type="inferred from homology"/>
<dbReference type="PANTHER" id="PTHR30576">
    <property type="entry name" value="COLANIC BIOSYNTHESIS UDP-GLUCOSE LIPID CARRIER TRANSFERASE"/>
    <property type="match status" value="1"/>
</dbReference>
<feature type="domain" description="Bacterial sugar transferase" evidence="8">
    <location>
        <begin position="39"/>
        <end position="227"/>
    </location>
</feature>
<keyword evidence="3" id="KW-0808">Transferase</keyword>
<organism evidence="9 10">
    <name type="scientific">Paenibacillus glycanilyticus</name>
    <dbReference type="NCBI Taxonomy" id="126569"/>
    <lineage>
        <taxon>Bacteria</taxon>
        <taxon>Bacillati</taxon>
        <taxon>Bacillota</taxon>
        <taxon>Bacilli</taxon>
        <taxon>Bacillales</taxon>
        <taxon>Paenibacillaceae</taxon>
        <taxon>Paenibacillus</taxon>
    </lineage>
</organism>
<keyword evidence="10" id="KW-1185">Reference proteome</keyword>
<dbReference type="InterPro" id="IPR003362">
    <property type="entry name" value="Bact_transf"/>
</dbReference>
<evidence type="ECO:0000256" key="1">
    <source>
        <dbReference type="ARBA" id="ARBA00004141"/>
    </source>
</evidence>
<dbReference type="Pfam" id="PF02397">
    <property type="entry name" value="Bac_transf"/>
    <property type="match status" value="1"/>
</dbReference>
<comment type="caution">
    <text evidence="9">The sequence shown here is derived from an EMBL/GenBank/DDBJ whole genome shotgun (WGS) entry which is preliminary data.</text>
</comment>
<gene>
    <name evidence="9" type="primary">epsE_2</name>
    <name evidence="9" type="ORF">PghCCS26_54790</name>
</gene>
<reference evidence="9 10" key="1">
    <citation type="submission" date="2023-05" db="EMBL/GenBank/DDBJ databases">
        <title>Draft genome of Paenibacillus sp. CCS26.</title>
        <authorList>
            <person name="Akita H."/>
            <person name="Shinto Y."/>
            <person name="Kimura Z."/>
        </authorList>
    </citation>
    <scope>NUCLEOTIDE SEQUENCE [LARGE SCALE GENOMIC DNA]</scope>
    <source>
        <strain evidence="9 10">CCS26</strain>
    </source>
</reference>
<evidence type="ECO:0000256" key="7">
    <source>
        <dbReference type="SAM" id="Phobius"/>
    </source>
</evidence>
<protein>
    <submittedName>
        <fullName evidence="9">Multidrug MFS transporter</fullName>
    </submittedName>
</protein>
<dbReference type="Proteomes" id="UP001285921">
    <property type="component" value="Unassembled WGS sequence"/>
</dbReference>
<feature type="transmembrane region" description="Helical" evidence="7">
    <location>
        <begin position="42"/>
        <end position="65"/>
    </location>
</feature>
<comment type="subcellular location">
    <subcellularLocation>
        <location evidence="1">Membrane</location>
        <topology evidence="1">Multi-pass membrane protein</topology>
    </subcellularLocation>
</comment>